<reference evidence="1 2" key="2">
    <citation type="submission" date="2018-02" db="EMBL/GenBank/DDBJ databases">
        <title>Whole genome sequencing analysis of Streptococcus pluranimalium isolated from cattle infected mastitis in China.</title>
        <authorList>
            <person name="Zhang J.-R."/>
            <person name="Hu G.-Z."/>
        </authorList>
    </citation>
    <scope>NUCLEOTIDE SEQUENCE [LARGE SCALE GENOMIC DNA]</scope>
    <source>
        <strain evidence="1 2">TH11417</strain>
    </source>
</reference>
<organism evidence="1 2">
    <name type="scientific">Streptococcus pluranimalium</name>
    <dbReference type="NCBI Taxonomy" id="82348"/>
    <lineage>
        <taxon>Bacteria</taxon>
        <taxon>Bacillati</taxon>
        <taxon>Bacillota</taxon>
        <taxon>Bacilli</taxon>
        <taxon>Lactobacillales</taxon>
        <taxon>Streptococcaceae</taxon>
        <taxon>Streptococcus</taxon>
    </lineage>
</organism>
<dbReference type="AlphaFoldDB" id="A0A2L0D2F9"/>
<dbReference type="GeneID" id="98392716"/>
<evidence type="ECO:0000313" key="2">
    <source>
        <dbReference type="Proteomes" id="UP000238956"/>
    </source>
</evidence>
<proteinExistence type="predicted"/>
<reference evidence="1 2" key="1">
    <citation type="submission" date="2017-12" db="EMBL/GenBank/DDBJ databases">
        <authorList>
            <person name="Hurst M.R.H."/>
        </authorList>
    </citation>
    <scope>NUCLEOTIDE SEQUENCE [LARGE SCALE GENOMIC DNA]</scope>
    <source>
        <strain evidence="1 2">TH11417</strain>
    </source>
</reference>
<protein>
    <submittedName>
        <fullName evidence="1">Uncharacterized protein</fullName>
    </submittedName>
</protein>
<sequence length="79" mass="9227">MSHQSVIERLSELRQKYIEQPSQNDSHFVDSPKMTKMKKKLMALEKERCQLKLTQKDYQAIDQKIADLKEAFAEDNKGG</sequence>
<dbReference type="RefSeq" id="WP_104967354.1">
    <property type="nucleotide sequence ID" value="NZ_CP025536.1"/>
</dbReference>
<name>A0A2L0D2F9_9STRE</name>
<dbReference type="KEGG" id="splr:C0J00_02160"/>
<keyword evidence="2" id="KW-1185">Reference proteome</keyword>
<dbReference type="Proteomes" id="UP000238956">
    <property type="component" value="Chromosome"/>
</dbReference>
<accession>A0A2L0D2F9</accession>
<gene>
    <name evidence="1" type="ORF">C0J00_02160</name>
</gene>
<evidence type="ECO:0000313" key="1">
    <source>
        <dbReference type="EMBL" id="AUW96013.1"/>
    </source>
</evidence>
<dbReference type="EMBL" id="CP025536">
    <property type="protein sequence ID" value="AUW96013.1"/>
    <property type="molecule type" value="Genomic_DNA"/>
</dbReference>
<dbReference type="OrthoDB" id="2226716at2"/>